<feature type="transmembrane region" description="Helical" evidence="9">
    <location>
        <begin position="262"/>
        <end position="287"/>
    </location>
</feature>
<dbReference type="InterPro" id="IPR050549">
    <property type="entry name" value="MFS_Trehalose_Transporter"/>
</dbReference>
<dbReference type="InterPro" id="IPR020846">
    <property type="entry name" value="MFS_dom"/>
</dbReference>
<dbReference type="InterPro" id="IPR003663">
    <property type="entry name" value="Sugar/inositol_transpt"/>
</dbReference>
<evidence type="ECO:0000256" key="7">
    <source>
        <dbReference type="ARBA" id="ARBA00023136"/>
    </source>
</evidence>
<dbReference type="SUPFAM" id="SSF103473">
    <property type="entry name" value="MFS general substrate transporter"/>
    <property type="match status" value="1"/>
</dbReference>
<comment type="subcellular location">
    <subcellularLocation>
        <location evidence="1">Cell membrane</location>
        <topology evidence="1">Multi-pass membrane protein</topology>
    </subcellularLocation>
</comment>
<evidence type="ECO:0000313" key="12">
    <source>
        <dbReference type="Proteomes" id="UP000005204"/>
    </source>
</evidence>
<feature type="transmembrane region" description="Helical" evidence="9">
    <location>
        <begin position="326"/>
        <end position="346"/>
    </location>
</feature>
<feature type="transmembrane region" description="Helical" evidence="9">
    <location>
        <begin position="173"/>
        <end position="194"/>
    </location>
</feature>
<dbReference type="InterPro" id="IPR036259">
    <property type="entry name" value="MFS_trans_sf"/>
</dbReference>
<feature type="transmembrane region" description="Helical" evidence="9">
    <location>
        <begin position="12"/>
        <end position="31"/>
    </location>
</feature>
<keyword evidence="12" id="KW-1185">Reference proteome</keyword>
<feature type="transmembrane region" description="Helical" evidence="9">
    <location>
        <begin position="299"/>
        <end position="319"/>
    </location>
</feature>
<dbReference type="Gene3D" id="1.20.1250.20">
    <property type="entry name" value="MFS general substrate transporter like domains"/>
    <property type="match status" value="1"/>
</dbReference>
<evidence type="ECO:0000256" key="9">
    <source>
        <dbReference type="SAM" id="Phobius"/>
    </source>
</evidence>
<evidence type="ECO:0000256" key="5">
    <source>
        <dbReference type="ARBA" id="ARBA00022692"/>
    </source>
</evidence>
<keyword evidence="2" id="KW-0813">Transport</keyword>
<dbReference type="PANTHER" id="PTHR48021:SF33">
    <property type="entry name" value="AT22075P-RELATED"/>
    <property type="match status" value="1"/>
</dbReference>
<dbReference type="Pfam" id="PF00083">
    <property type="entry name" value="Sugar_tr"/>
    <property type="match status" value="1"/>
</dbReference>
<name>A0A8R1WHE4_BOMMO</name>
<organism evidence="11 12">
    <name type="scientific">Bombyx mori</name>
    <name type="common">Silk moth</name>
    <dbReference type="NCBI Taxonomy" id="7091"/>
    <lineage>
        <taxon>Eukaryota</taxon>
        <taxon>Metazoa</taxon>
        <taxon>Ecdysozoa</taxon>
        <taxon>Arthropoda</taxon>
        <taxon>Hexapoda</taxon>
        <taxon>Insecta</taxon>
        <taxon>Pterygota</taxon>
        <taxon>Neoptera</taxon>
        <taxon>Endopterygota</taxon>
        <taxon>Lepidoptera</taxon>
        <taxon>Glossata</taxon>
        <taxon>Ditrysia</taxon>
        <taxon>Bombycoidea</taxon>
        <taxon>Bombycidae</taxon>
        <taxon>Bombycinae</taxon>
        <taxon>Bombyx</taxon>
    </lineage>
</organism>
<dbReference type="InterPro" id="IPR005828">
    <property type="entry name" value="MFS_sugar_transport-like"/>
</dbReference>
<dbReference type="PRINTS" id="PR00171">
    <property type="entry name" value="SUGRTRNSPORT"/>
</dbReference>
<keyword evidence="6 9" id="KW-1133">Transmembrane helix</keyword>
<keyword evidence="7 9" id="KW-0472">Membrane</keyword>
<evidence type="ECO:0000256" key="3">
    <source>
        <dbReference type="ARBA" id="ARBA00022475"/>
    </source>
</evidence>
<dbReference type="Proteomes" id="UP000005204">
    <property type="component" value="Unassembled WGS sequence"/>
</dbReference>
<dbReference type="FunFam" id="1.20.1250.20:FF:000218">
    <property type="entry name" value="facilitated trehalose transporter Tret1"/>
    <property type="match status" value="1"/>
</dbReference>
<dbReference type="KEGG" id="bmor:101740365"/>
<evidence type="ECO:0000256" key="1">
    <source>
        <dbReference type="ARBA" id="ARBA00004651"/>
    </source>
</evidence>
<dbReference type="GO" id="GO:0005886">
    <property type="term" value="C:plasma membrane"/>
    <property type="evidence" value="ECO:0007669"/>
    <property type="project" value="UniProtKB-SubCell"/>
</dbReference>
<dbReference type="GeneID" id="101740365"/>
<dbReference type="PANTHER" id="PTHR48021">
    <property type="match status" value="1"/>
</dbReference>
<evidence type="ECO:0000256" key="8">
    <source>
        <dbReference type="ARBA" id="ARBA00023180"/>
    </source>
</evidence>
<keyword evidence="5 9" id="KW-0812">Transmembrane</keyword>
<feature type="transmembrane region" description="Helical" evidence="9">
    <location>
        <begin position="358"/>
        <end position="383"/>
    </location>
</feature>
<feature type="transmembrane region" description="Helical" evidence="9">
    <location>
        <begin position="61"/>
        <end position="83"/>
    </location>
</feature>
<dbReference type="GO" id="GO:0022857">
    <property type="term" value="F:transmembrane transporter activity"/>
    <property type="evidence" value="ECO:0007669"/>
    <property type="project" value="InterPro"/>
</dbReference>
<dbReference type="PROSITE" id="PS50850">
    <property type="entry name" value="MFS"/>
    <property type="match status" value="1"/>
</dbReference>
<feature type="transmembrane region" description="Helical" evidence="9">
    <location>
        <begin position="395"/>
        <end position="413"/>
    </location>
</feature>
<keyword evidence="3" id="KW-1003">Cell membrane</keyword>
<feature type="transmembrane region" description="Helical" evidence="9">
    <location>
        <begin position="425"/>
        <end position="445"/>
    </location>
</feature>
<feature type="transmembrane region" description="Helical" evidence="9">
    <location>
        <begin position="90"/>
        <end position="107"/>
    </location>
</feature>
<accession>A0A8R1WHE4</accession>
<dbReference type="OrthoDB" id="4142200at2759"/>
<dbReference type="PROSITE" id="PS00216">
    <property type="entry name" value="SUGAR_TRANSPORT_1"/>
    <property type="match status" value="1"/>
</dbReference>
<dbReference type="EnsemblMetazoa" id="XM_004926329.3">
    <property type="protein sequence ID" value="XP_004926386.1"/>
    <property type="gene ID" value="LOC101740365"/>
</dbReference>
<evidence type="ECO:0000256" key="2">
    <source>
        <dbReference type="ARBA" id="ARBA00022448"/>
    </source>
</evidence>
<keyword evidence="8" id="KW-0325">Glycoprotein</keyword>
<feature type="transmembrane region" description="Helical" evidence="9">
    <location>
        <begin position="149"/>
        <end position="167"/>
    </location>
</feature>
<dbReference type="InterPro" id="IPR005829">
    <property type="entry name" value="Sugar_transporter_CS"/>
</dbReference>
<reference evidence="11" key="2">
    <citation type="submission" date="2022-06" db="UniProtKB">
        <authorList>
            <consortium name="EnsemblMetazoa"/>
        </authorList>
    </citation>
    <scope>IDENTIFICATION</scope>
    <source>
        <strain evidence="11">p50T (Dazao)</strain>
    </source>
</reference>
<evidence type="ECO:0000256" key="6">
    <source>
        <dbReference type="ARBA" id="ARBA00022989"/>
    </source>
</evidence>
<evidence type="ECO:0000259" key="10">
    <source>
        <dbReference type="PROSITE" id="PS50850"/>
    </source>
</evidence>
<sequence length="463" mass="50570">MSQTSEESTKKGHTYLQWTFSIISNIAYLNYGLQNGWISPFAKKLQSEDSPTGRPLTSTEFYWVASVSSLAAMFGVSAFAALADGLGRKIGVVAVAAVQALCWIIKLCPSTTVTLIIARICSGLGAGGAFAIVPMYIKEISQNNIRGTLGVIMTMSQNSGYLIMYSMGAYMEYYTVLWIAAVPPILNLLLMLFAPESPAFLLKKGKVSEATEVIAGLRGLNIDDNVVLNEINEIRNEDDFYKSIPNISFFGIFKQPVWRRGFLIMFVIITTHGLNGVFTIVTYASTILRASGITLNPELQLLSIPAFMIISSALSIMLVERMGRKFLLAGTYIVSAFSCGTLATTLLMQENGFATPGWLPIVAIVATVSCYAAGILPLPFVIMSEMFNFQIRAKVMSCIITTGWLMSFVQAASYGPITEILGSSAAFYFFAFVNFYGAVTALFFLPETKGKSVEEIEFELKAK</sequence>
<reference evidence="12" key="1">
    <citation type="journal article" date="2008" name="Insect Biochem. Mol. Biol.">
        <title>The genome of a lepidopteran model insect, the silkworm Bombyx mori.</title>
        <authorList>
            <consortium name="International Silkworm Genome Consortium"/>
        </authorList>
    </citation>
    <scope>NUCLEOTIDE SEQUENCE [LARGE SCALE GENOMIC DNA]</scope>
    <source>
        <strain evidence="12">p50T</strain>
    </source>
</reference>
<dbReference type="AlphaFoldDB" id="A0A8R1WHE4"/>
<feature type="transmembrane region" description="Helical" evidence="9">
    <location>
        <begin position="113"/>
        <end position="137"/>
    </location>
</feature>
<keyword evidence="4" id="KW-0762">Sugar transport</keyword>
<dbReference type="RefSeq" id="XP_004926386.1">
    <property type="nucleotide sequence ID" value="XM_004926329.4"/>
</dbReference>
<evidence type="ECO:0000313" key="11">
    <source>
        <dbReference type="EnsemblMetazoa" id="XP_004926386.1"/>
    </source>
</evidence>
<proteinExistence type="predicted"/>
<evidence type="ECO:0000256" key="4">
    <source>
        <dbReference type="ARBA" id="ARBA00022597"/>
    </source>
</evidence>
<protein>
    <recommendedName>
        <fullName evidence="10">Major facilitator superfamily (MFS) profile domain-containing protein</fullName>
    </recommendedName>
</protein>
<feature type="domain" description="Major facilitator superfamily (MFS) profile" evidence="10">
    <location>
        <begin position="20"/>
        <end position="449"/>
    </location>
</feature>